<keyword evidence="1" id="KW-0813">Transport</keyword>
<gene>
    <name evidence="5" type="ORF">SAMN02745225_01797</name>
</gene>
<sequence length="251" mass="27284">MTIPPLYELEHLSKSFHSDQREVVALSDISLVIEAGDSLAVIGESGSGKSTLVQILCGLTRPTSGEIRFQGQKGDIIKLTKGRVQLLLQDPKDSFDPTWTVGRSILEPLHLKFSESEGSQLLAEAFEKVGLSPVLASRRPSELSGGQLQRASIARALTTRPDVLVADEPLSSLDVVSKLKIVDTIQEGFLRDGGTLVIVSHDLSAVRSLSKHTAVILRGELIEYADTEELFESPNHPYTKELILSASSGWM</sequence>
<evidence type="ECO:0000259" key="4">
    <source>
        <dbReference type="PROSITE" id="PS50893"/>
    </source>
</evidence>
<evidence type="ECO:0000256" key="1">
    <source>
        <dbReference type="ARBA" id="ARBA00022448"/>
    </source>
</evidence>
<dbReference type="InterPro" id="IPR017871">
    <property type="entry name" value="ABC_transporter-like_CS"/>
</dbReference>
<organism evidence="5 6">
    <name type="scientific">Ferrithrix thermotolerans DSM 19514</name>
    <dbReference type="NCBI Taxonomy" id="1121881"/>
    <lineage>
        <taxon>Bacteria</taxon>
        <taxon>Bacillati</taxon>
        <taxon>Actinomycetota</taxon>
        <taxon>Acidimicrobiia</taxon>
        <taxon>Acidimicrobiales</taxon>
        <taxon>Acidimicrobiaceae</taxon>
        <taxon>Ferrithrix</taxon>
    </lineage>
</organism>
<name>A0A1M4WUJ7_9ACTN</name>
<feature type="domain" description="ABC transporter" evidence="4">
    <location>
        <begin position="7"/>
        <end position="243"/>
    </location>
</feature>
<evidence type="ECO:0000313" key="5">
    <source>
        <dbReference type="EMBL" id="SHE84961.1"/>
    </source>
</evidence>
<dbReference type="OrthoDB" id="8481147at2"/>
<dbReference type="InterPro" id="IPR027417">
    <property type="entry name" value="P-loop_NTPase"/>
</dbReference>
<dbReference type="SUPFAM" id="SSF52540">
    <property type="entry name" value="P-loop containing nucleoside triphosphate hydrolases"/>
    <property type="match status" value="1"/>
</dbReference>
<evidence type="ECO:0000256" key="3">
    <source>
        <dbReference type="ARBA" id="ARBA00022840"/>
    </source>
</evidence>
<dbReference type="PROSITE" id="PS00211">
    <property type="entry name" value="ABC_TRANSPORTER_1"/>
    <property type="match status" value="1"/>
</dbReference>
<dbReference type="InterPro" id="IPR003439">
    <property type="entry name" value="ABC_transporter-like_ATP-bd"/>
</dbReference>
<dbReference type="CDD" id="cd03257">
    <property type="entry name" value="ABC_NikE_OppD_transporters"/>
    <property type="match status" value="1"/>
</dbReference>
<dbReference type="PANTHER" id="PTHR43776">
    <property type="entry name" value="TRANSPORT ATP-BINDING PROTEIN"/>
    <property type="match status" value="1"/>
</dbReference>
<dbReference type="InterPro" id="IPR050319">
    <property type="entry name" value="ABC_transp_ATP-bind"/>
</dbReference>
<dbReference type="EMBL" id="FQUL01000029">
    <property type="protein sequence ID" value="SHE84961.1"/>
    <property type="molecule type" value="Genomic_DNA"/>
</dbReference>
<dbReference type="InterPro" id="IPR003593">
    <property type="entry name" value="AAA+_ATPase"/>
</dbReference>
<dbReference type="PROSITE" id="PS50893">
    <property type="entry name" value="ABC_TRANSPORTER_2"/>
    <property type="match status" value="1"/>
</dbReference>
<keyword evidence="3" id="KW-0067">ATP-binding</keyword>
<reference evidence="6" key="1">
    <citation type="submission" date="2016-11" db="EMBL/GenBank/DDBJ databases">
        <authorList>
            <person name="Varghese N."/>
            <person name="Submissions S."/>
        </authorList>
    </citation>
    <scope>NUCLEOTIDE SEQUENCE [LARGE SCALE GENOMIC DNA]</scope>
    <source>
        <strain evidence="6">DSM 19514</strain>
    </source>
</reference>
<accession>A0A1M4WUJ7</accession>
<dbReference type="SMART" id="SM00382">
    <property type="entry name" value="AAA"/>
    <property type="match status" value="1"/>
</dbReference>
<keyword evidence="2" id="KW-0547">Nucleotide-binding</keyword>
<dbReference type="RefSeq" id="WP_084660372.1">
    <property type="nucleotide sequence ID" value="NZ_FQUL01000029.1"/>
</dbReference>
<evidence type="ECO:0000313" key="6">
    <source>
        <dbReference type="Proteomes" id="UP000184295"/>
    </source>
</evidence>
<dbReference type="GO" id="GO:0016887">
    <property type="term" value="F:ATP hydrolysis activity"/>
    <property type="evidence" value="ECO:0007669"/>
    <property type="project" value="InterPro"/>
</dbReference>
<dbReference type="Proteomes" id="UP000184295">
    <property type="component" value="Unassembled WGS sequence"/>
</dbReference>
<evidence type="ECO:0000256" key="2">
    <source>
        <dbReference type="ARBA" id="ARBA00022741"/>
    </source>
</evidence>
<dbReference type="AlphaFoldDB" id="A0A1M4WUJ7"/>
<protein>
    <submittedName>
        <fullName evidence="5">ABC transporter</fullName>
    </submittedName>
</protein>
<dbReference type="STRING" id="1121881.SAMN02745225_01797"/>
<dbReference type="Gene3D" id="3.40.50.300">
    <property type="entry name" value="P-loop containing nucleotide triphosphate hydrolases"/>
    <property type="match status" value="1"/>
</dbReference>
<dbReference type="GO" id="GO:0055085">
    <property type="term" value="P:transmembrane transport"/>
    <property type="evidence" value="ECO:0007669"/>
    <property type="project" value="UniProtKB-ARBA"/>
</dbReference>
<dbReference type="GO" id="GO:0005524">
    <property type="term" value="F:ATP binding"/>
    <property type="evidence" value="ECO:0007669"/>
    <property type="project" value="UniProtKB-KW"/>
</dbReference>
<dbReference type="Pfam" id="PF00005">
    <property type="entry name" value="ABC_tran"/>
    <property type="match status" value="1"/>
</dbReference>
<proteinExistence type="predicted"/>
<keyword evidence="6" id="KW-1185">Reference proteome</keyword>